<keyword evidence="3 7" id="KW-0227">DNA damage</keyword>
<dbReference type="PANTHER" id="PTHR33991:SF1">
    <property type="entry name" value="DNA REPAIR PROTEIN RECO"/>
    <property type="match status" value="1"/>
</dbReference>
<dbReference type="RefSeq" id="WP_129892422.1">
    <property type="nucleotide sequence ID" value="NZ_CP035758.1"/>
</dbReference>
<accession>A0A4V0YZY7</accession>
<dbReference type="InterPro" id="IPR022572">
    <property type="entry name" value="DNA_rep/recomb_RecO_N"/>
</dbReference>
<evidence type="ECO:0000256" key="1">
    <source>
        <dbReference type="ARBA" id="ARBA00007452"/>
    </source>
</evidence>
<dbReference type="NCBIfam" id="TIGR00613">
    <property type="entry name" value="reco"/>
    <property type="match status" value="2"/>
</dbReference>
<proteinExistence type="inferred from homology"/>
<dbReference type="AlphaFoldDB" id="A0A4V0YZY7"/>
<evidence type="ECO:0000256" key="5">
    <source>
        <dbReference type="ARBA" id="ARBA00023204"/>
    </source>
</evidence>
<evidence type="ECO:0000256" key="7">
    <source>
        <dbReference type="HAMAP-Rule" id="MF_00201"/>
    </source>
</evidence>
<name>A0A4V0YZY7_KTERU</name>
<evidence type="ECO:0000256" key="4">
    <source>
        <dbReference type="ARBA" id="ARBA00023172"/>
    </source>
</evidence>
<evidence type="ECO:0000256" key="6">
    <source>
        <dbReference type="ARBA" id="ARBA00033409"/>
    </source>
</evidence>
<dbReference type="GO" id="GO:0006302">
    <property type="term" value="P:double-strand break repair"/>
    <property type="evidence" value="ECO:0007669"/>
    <property type="project" value="TreeGrafter"/>
</dbReference>
<comment type="similarity">
    <text evidence="1 7">Belongs to the RecO family.</text>
</comment>
<keyword evidence="4 7" id="KW-0233">DNA recombination</keyword>
<reference evidence="9 10" key="1">
    <citation type="submission" date="2019-01" db="EMBL/GenBank/DDBJ databases">
        <title>Ktedonosporobacter rubrisoli SCAWS-G2.</title>
        <authorList>
            <person name="Huang Y."/>
            <person name="Yan B."/>
        </authorList>
    </citation>
    <scope>NUCLEOTIDE SEQUENCE [LARGE SCALE GENOMIC DNA]</scope>
    <source>
        <strain evidence="9 10">SCAWS-G2</strain>
    </source>
</reference>
<dbReference type="InterPro" id="IPR012340">
    <property type="entry name" value="NA-bd_OB-fold"/>
</dbReference>
<sequence>MRHQQQRSYPIEAVILKHSDLGEADRILTLFTPQKGKFHAVAKGSRRPISRKAGHLDLLTHSQLQMAQGRNLDIVTQAQSIENFLHLRDELWHTTCAFYLAEMVDRFIENDTQHPNVYRLLLEALRGLDSDALALQGQRAQEALSVEDEQSRAQLLTRYFEINLLSYIGYEPVFRVCAHCGSELQPEENGFTPSLGGALCPRCSHLWAQALSANALKVLRLLQRADDWQHVPRIRLTARLHAEIETAMHSLLRYHLERDLKSWSFLEMLRLDSRVREKN</sequence>
<dbReference type="GO" id="GO:0006310">
    <property type="term" value="P:DNA recombination"/>
    <property type="evidence" value="ECO:0007669"/>
    <property type="project" value="UniProtKB-UniRule"/>
</dbReference>
<dbReference type="PANTHER" id="PTHR33991">
    <property type="entry name" value="DNA REPAIR PROTEIN RECO"/>
    <property type="match status" value="1"/>
</dbReference>
<dbReference type="SUPFAM" id="SSF57863">
    <property type="entry name" value="ArfGap/RecO-like zinc finger"/>
    <property type="match status" value="1"/>
</dbReference>
<dbReference type="Pfam" id="PF02565">
    <property type="entry name" value="RecO_C"/>
    <property type="match status" value="2"/>
</dbReference>
<dbReference type="InterPro" id="IPR042242">
    <property type="entry name" value="RecO_C"/>
</dbReference>
<comment type="function">
    <text evidence="7">Involved in DNA repair and RecF pathway recombination.</text>
</comment>
<dbReference type="Gene3D" id="2.40.50.140">
    <property type="entry name" value="Nucleic acid-binding proteins"/>
    <property type="match status" value="1"/>
</dbReference>
<protein>
    <recommendedName>
        <fullName evidence="2 7">DNA repair protein RecO</fullName>
    </recommendedName>
    <alternativeName>
        <fullName evidence="6 7">Recombination protein O</fullName>
    </alternativeName>
</protein>
<dbReference type="SUPFAM" id="SSF50249">
    <property type="entry name" value="Nucleic acid-binding proteins"/>
    <property type="match status" value="1"/>
</dbReference>
<gene>
    <name evidence="7 9" type="primary">recO</name>
    <name evidence="9" type="ORF">EPA93_37455</name>
</gene>
<dbReference type="Gene3D" id="1.20.1440.120">
    <property type="entry name" value="Recombination protein O, C-terminal domain"/>
    <property type="match status" value="1"/>
</dbReference>
<dbReference type="InterPro" id="IPR037278">
    <property type="entry name" value="ARFGAP/RecO"/>
</dbReference>
<dbReference type="Pfam" id="PF11967">
    <property type="entry name" value="RecO_N"/>
    <property type="match status" value="1"/>
</dbReference>
<keyword evidence="5 7" id="KW-0234">DNA repair</keyword>
<keyword evidence="10" id="KW-1185">Reference proteome</keyword>
<dbReference type="InterPro" id="IPR003717">
    <property type="entry name" value="RecO"/>
</dbReference>
<dbReference type="GO" id="GO:0043590">
    <property type="term" value="C:bacterial nucleoid"/>
    <property type="evidence" value="ECO:0007669"/>
    <property type="project" value="TreeGrafter"/>
</dbReference>
<dbReference type="OrthoDB" id="9797083at2"/>
<evidence type="ECO:0000313" key="9">
    <source>
        <dbReference type="EMBL" id="QBD81361.1"/>
    </source>
</evidence>
<dbReference type="EMBL" id="CP035758">
    <property type="protein sequence ID" value="QBD81361.1"/>
    <property type="molecule type" value="Genomic_DNA"/>
</dbReference>
<evidence type="ECO:0000313" key="10">
    <source>
        <dbReference type="Proteomes" id="UP000290365"/>
    </source>
</evidence>
<dbReference type="Proteomes" id="UP000290365">
    <property type="component" value="Chromosome"/>
</dbReference>
<organism evidence="9 10">
    <name type="scientific">Ktedonosporobacter rubrisoli</name>
    <dbReference type="NCBI Taxonomy" id="2509675"/>
    <lineage>
        <taxon>Bacteria</taxon>
        <taxon>Bacillati</taxon>
        <taxon>Chloroflexota</taxon>
        <taxon>Ktedonobacteria</taxon>
        <taxon>Ktedonobacterales</taxon>
        <taxon>Ktedonosporobacteraceae</taxon>
        <taxon>Ktedonosporobacter</taxon>
    </lineage>
</organism>
<evidence type="ECO:0000256" key="2">
    <source>
        <dbReference type="ARBA" id="ARBA00021310"/>
    </source>
</evidence>
<evidence type="ECO:0000259" key="8">
    <source>
        <dbReference type="Pfam" id="PF11967"/>
    </source>
</evidence>
<evidence type="ECO:0000256" key="3">
    <source>
        <dbReference type="ARBA" id="ARBA00022763"/>
    </source>
</evidence>
<dbReference type="KEGG" id="kbs:EPA93_37455"/>
<feature type="domain" description="DNA replication/recombination mediator RecO N-terminal" evidence="8">
    <location>
        <begin position="11"/>
        <end position="84"/>
    </location>
</feature>
<dbReference type="HAMAP" id="MF_00201">
    <property type="entry name" value="RecO"/>
    <property type="match status" value="1"/>
</dbReference>